<accession>A0ABR3FKL0</accession>
<dbReference type="Proteomes" id="UP001465976">
    <property type="component" value="Unassembled WGS sequence"/>
</dbReference>
<feature type="region of interest" description="Disordered" evidence="1">
    <location>
        <begin position="239"/>
        <end position="279"/>
    </location>
</feature>
<evidence type="ECO:0000256" key="1">
    <source>
        <dbReference type="SAM" id="MobiDB-lite"/>
    </source>
</evidence>
<comment type="caution">
    <text evidence="3">The sequence shown here is derived from an EMBL/GenBank/DDBJ whole genome shotgun (WGS) entry which is preliminary data.</text>
</comment>
<evidence type="ECO:0000313" key="4">
    <source>
        <dbReference type="Proteomes" id="UP001465976"/>
    </source>
</evidence>
<gene>
    <name evidence="3" type="ORF">V5O48_006121</name>
</gene>
<evidence type="ECO:0000313" key="3">
    <source>
        <dbReference type="EMBL" id="KAL0575849.1"/>
    </source>
</evidence>
<reference evidence="3 4" key="1">
    <citation type="submission" date="2024-02" db="EMBL/GenBank/DDBJ databases">
        <title>A draft genome for the cacao thread blight pathogen Marasmius crinis-equi.</title>
        <authorList>
            <person name="Cohen S.P."/>
            <person name="Baruah I.K."/>
            <person name="Amoako-Attah I."/>
            <person name="Bukari Y."/>
            <person name="Meinhardt L.W."/>
            <person name="Bailey B.A."/>
        </authorList>
    </citation>
    <scope>NUCLEOTIDE SEQUENCE [LARGE SCALE GENOMIC DNA]</scope>
    <source>
        <strain evidence="3 4">GH-76</strain>
    </source>
</reference>
<feature type="region of interest" description="Disordered" evidence="1">
    <location>
        <begin position="191"/>
        <end position="211"/>
    </location>
</feature>
<sequence length="367" mass="40047">MDPSVPELEKHPKCSFNDASVSIVVENPTRFDVHWSLLRRDLKFFEGLLTEAETFYVPESKIQEFESPLFFLYDGMHRISPVDMPIEPWIDLLAVSTTLELPRARRHAIDATYLFQASISANTTAPARMIQITKLYGVEKWLDPACVALAERGEVMSNEEAEMIGMRDLLTTVKAREARLKETIRRLSKSGAVEGDSLDASQSGVEEGSTSELALKESLLPTPWMLPLPCSRASSPLSPSFSPAITPSPSVSEAKHSAAPSPPYSSPVASLEGVVGGSTPPSKSPLLAPVLMPHYEVPSYSPSPFIAASTWSLLSHDPQHLLIQEEIRLLFLAARSSVLVPTSHFLTTSVSTTKNPLLSGRGGAWAL</sequence>
<evidence type="ECO:0000259" key="2">
    <source>
        <dbReference type="PROSITE" id="PS50097"/>
    </source>
</evidence>
<keyword evidence="4" id="KW-1185">Reference proteome</keyword>
<organism evidence="3 4">
    <name type="scientific">Marasmius crinis-equi</name>
    <dbReference type="NCBI Taxonomy" id="585013"/>
    <lineage>
        <taxon>Eukaryota</taxon>
        <taxon>Fungi</taxon>
        <taxon>Dikarya</taxon>
        <taxon>Basidiomycota</taxon>
        <taxon>Agaricomycotina</taxon>
        <taxon>Agaricomycetes</taxon>
        <taxon>Agaricomycetidae</taxon>
        <taxon>Agaricales</taxon>
        <taxon>Marasmiineae</taxon>
        <taxon>Marasmiaceae</taxon>
        <taxon>Marasmius</taxon>
    </lineage>
</organism>
<dbReference type="PROSITE" id="PS50097">
    <property type="entry name" value="BTB"/>
    <property type="match status" value="1"/>
</dbReference>
<dbReference type="InterPro" id="IPR000210">
    <property type="entry name" value="BTB/POZ_dom"/>
</dbReference>
<protein>
    <recommendedName>
        <fullName evidence="2">BTB domain-containing protein</fullName>
    </recommendedName>
</protein>
<feature type="domain" description="BTB" evidence="2">
    <location>
        <begin position="19"/>
        <end position="81"/>
    </location>
</feature>
<proteinExistence type="predicted"/>
<dbReference type="EMBL" id="JBAHYK010000268">
    <property type="protein sequence ID" value="KAL0575849.1"/>
    <property type="molecule type" value="Genomic_DNA"/>
</dbReference>
<name>A0ABR3FKL0_9AGAR</name>
<feature type="compositionally biased region" description="Polar residues" evidence="1">
    <location>
        <begin position="199"/>
        <end position="211"/>
    </location>
</feature>